<proteinExistence type="predicted"/>
<evidence type="ECO:0000256" key="1">
    <source>
        <dbReference type="SAM" id="MobiDB-lite"/>
    </source>
</evidence>
<feature type="region of interest" description="Disordered" evidence="1">
    <location>
        <begin position="122"/>
        <end position="165"/>
    </location>
</feature>
<gene>
    <name evidence="2" type="ORF">LCGC14_2347040</name>
</gene>
<evidence type="ECO:0000313" key="2">
    <source>
        <dbReference type="EMBL" id="KKL46288.1"/>
    </source>
</evidence>
<feature type="region of interest" description="Disordered" evidence="1">
    <location>
        <begin position="1"/>
        <end position="25"/>
    </location>
</feature>
<feature type="compositionally biased region" description="Acidic residues" evidence="1">
    <location>
        <begin position="140"/>
        <end position="165"/>
    </location>
</feature>
<feature type="compositionally biased region" description="Basic and acidic residues" evidence="1">
    <location>
        <begin position="122"/>
        <end position="132"/>
    </location>
</feature>
<protein>
    <submittedName>
        <fullName evidence="2">Uncharacterized protein</fullName>
    </submittedName>
</protein>
<dbReference type="AlphaFoldDB" id="A0A0F9CA87"/>
<sequence>MTEATTTAEETTEETPKGPTKKEKRTVLQGAVKEAISAAGPSGCTAETIAKALGQLDENTPAAEAKNILHEIRTVARQVIKAEGWCRLNREGRNVLYQAITDEEGQVIKDAADAVKKTAALEKRTARKDAKKAAKATEAPAEDVEDSEEDDVTEEDEDWEEGDDE</sequence>
<accession>A0A0F9CA87</accession>
<name>A0A0F9CA87_9ZZZZ</name>
<reference evidence="2" key="1">
    <citation type="journal article" date="2015" name="Nature">
        <title>Complex archaea that bridge the gap between prokaryotes and eukaryotes.</title>
        <authorList>
            <person name="Spang A."/>
            <person name="Saw J.H."/>
            <person name="Jorgensen S.L."/>
            <person name="Zaremba-Niedzwiedzka K."/>
            <person name="Martijn J."/>
            <person name="Lind A.E."/>
            <person name="van Eijk R."/>
            <person name="Schleper C."/>
            <person name="Guy L."/>
            <person name="Ettema T.J."/>
        </authorList>
    </citation>
    <scope>NUCLEOTIDE SEQUENCE</scope>
</reference>
<comment type="caution">
    <text evidence="2">The sequence shown here is derived from an EMBL/GenBank/DDBJ whole genome shotgun (WGS) entry which is preliminary data.</text>
</comment>
<organism evidence="2">
    <name type="scientific">marine sediment metagenome</name>
    <dbReference type="NCBI Taxonomy" id="412755"/>
    <lineage>
        <taxon>unclassified sequences</taxon>
        <taxon>metagenomes</taxon>
        <taxon>ecological metagenomes</taxon>
    </lineage>
</organism>
<dbReference type="EMBL" id="LAZR01034088">
    <property type="protein sequence ID" value="KKL46288.1"/>
    <property type="molecule type" value="Genomic_DNA"/>
</dbReference>